<evidence type="ECO:0000256" key="1">
    <source>
        <dbReference type="SAM" id="MobiDB-lite"/>
    </source>
</evidence>
<evidence type="ECO:0000256" key="2">
    <source>
        <dbReference type="SAM" id="SignalP"/>
    </source>
</evidence>
<feature type="non-terminal residue" evidence="3">
    <location>
        <position position="1"/>
    </location>
</feature>
<dbReference type="RefSeq" id="WP_378213901.1">
    <property type="nucleotide sequence ID" value="NZ_JBHLZP010001274.1"/>
</dbReference>
<feature type="region of interest" description="Disordered" evidence="1">
    <location>
        <begin position="85"/>
        <end position="115"/>
    </location>
</feature>
<feature type="signal peptide" evidence="2">
    <location>
        <begin position="1"/>
        <end position="20"/>
    </location>
</feature>
<organism evidence="3 4">
    <name type="scientific">Actinoallomurus acaciae</name>
    <dbReference type="NCBI Taxonomy" id="502577"/>
    <lineage>
        <taxon>Bacteria</taxon>
        <taxon>Bacillati</taxon>
        <taxon>Actinomycetota</taxon>
        <taxon>Actinomycetes</taxon>
        <taxon>Streptosporangiales</taxon>
        <taxon>Thermomonosporaceae</taxon>
        <taxon>Actinoallomurus</taxon>
    </lineage>
</organism>
<accession>A0ABV5Z020</accession>
<proteinExistence type="predicted"/>
<feature type="chain" id="PRO_5046358473" evidence="2">
    <location>
        <begin position="21"/>
        <end position="115"/>
    </location>
</feature>
<keyword evidence="4" id="KW-1185">Reference proteome</keyword>
<feature type="compositionally biased region" description="Basic and acidic residues" evidence="1">
    <location>
        <begin position="106"/>
        <end position="115"/>
    </location>
</feature>
<keyword evidence="2" id="KW-0732">Signal</keyword>
<evidence type="ECO:0000313" key="3">
    <source>
        <dbReference type="EMBL" id="MFB9840687.1"/>
    </source>
</evidence>
<gene>
    <name evidence="3" type="ORF">ACFFNX_52025</name>
</gene>
<protein>
    <submittedName>
        <fullName evidence="3">Uncharacterized protein</fullName>
    </submittedName>
</protein>
<dbReference type="EMBL" id="JBHLZP010001274">
    <property type="protein sequence ID" value="MFB9840687.1"/>
    <property type="molecule type" value="Genomic_DNA"/>
</dbReference>
<name>A0ABV5Z020_9ACTN</name>
<dbReference type="Proteomes" id="UP001589627">
    <property type="component" value="Unassembled WGS sequence"/>
</dbReference>
<reference evidence="3 4" key="1">
    <citation type="submission" date="2024-09" db="EMBL/GenBank/DDBJ databases">
        <authorList>
            <person name="Sun Q."/>
            <person name="Mori K."/>
        </authorList>
    </citation>
    <scope>NUCLEOTIDE SEQUENCE [LARGE SCALE GENOMIC DNA]</scope>
    <source>
        <strain evidence="3 4">TBRC 0563</strain>
    </source>
</reference>
<feature type="compositionally biased region" description="Polar residues" evidence="1">
    <location>
        <begin position="85"/>
        <end position="96"/>
    </location>
</feature>
<sequence length="115" mass="12375">KMAKFAILAAVLGAVVIAQAFPASDSDIFAAASKGNWDEVHKLIKDQFNDKSIWEPNFGSGSVRSLQSPPGGHVFGQSEYTFKTSSNVNGKTSENSGGHRVINNDGKVEEFDFQP</sequence>
<comment type="caution">
    <text evidence="3">The sequence shown here is derived from an EMBL/GenBank/DDBJ whole genome shotgun (WGS) entry which is preliminary data.</text>
</comment>
<evidence type="ECO:0000313" key="4">
    <source>
        <dbReference type="Proteomes" id="UP001589627"/>
    </source>
</evidence>